<evidence type="ECO:0000256" key="7">
    <source>
        <dbReference type="ARBA" id="ARBA00022842"/>
    </source>
</evidence>
<evidence type="ECO:0000256" key="2">
    <source>
        <dbReference type="ARBA" id="ARBA00001947"/>
    </source>
</evidence>
<evidence type="ECO:0000256" key="9">
    <source>
        <dbReference type="ARBA" id="ARBA00023679"/>
    </source>
</evidence>
<comment type="similarity">
    <text evidence="3">Belongs to the Nudix hydrolase family. NudC subfamily.</text>
</comment>
<comment type="cofactor">
    <cofactor evidence="2">
        <name>Zn(2+)</name>
        <dbReference type="ChEBI" id="CHEBI:29105"/>
    </cofactor>
</comment>
<evidence type="ECO:0000256" key="4">
    <source>
        <dbReference type="ARBA" id="ARBA00012381"/>
    </source>
</evidence>
<reference evidence="11 12" key="1">
    <citation type="journal article" date="2019" name="Int. J. Syst. Evol. Microbiol.">
        <title>The Global Catalogue of Microorganisms (GCM) 10K type strain sequencing project: providing services to taxonomists for standard genome sequencing and annotation.</title>
        <authorList>
            <consortium name="The Broad Institute Genomics Platform"/>
            <consortium name="The Broad Institute Genome Sequencing Center for Infectious Disease"/>
            <person name="Wu L."/>
            <person name="Ma J."/>
        </authorList>
    </citation>
    <scope>NUCLEOTIDE SEQUENCE [LARGE SCALE GENOMIC DNA]</scope>
    <source>
        <strain evidence="11 12">JCM 14546</strain>
    </source>
</reference>
<evidence type="ECO:0000256" key="1">
    <source>
        <dbReference type="ARBA" id="ARBA00001946"/>
    </source>
</evidence>
<dbReference type="Pfam" id="PF00293">
    <property type="entry name" value="NUDIX"/>
    <property type="match status" value="1"/>
</dbReference>
<dbReference type="InterPro" id="IPR050241">
    <property type="entry name" value="NAD-cap_RNA_hydrolase_NudC"/>
</dbReference>
<dbReference type="InterPro" id="IPR049734">
    <property type="entry name" value="NudC-like_C"/>
</dbReference>
<evidence type="ECO:0000313" key="12">
    <source>
        <dbReference type="Proteomes" id="UP001500755"/>
    </source>
</evidence>
<keyword evidence="6" id="KW-0378">Hydrolase</keyword>
<dbReference type="PROSITE" id="PS00893">
    <property type="entry name" value="NUDIX_BOX"/>
    <property type="match status" value="1"/>
</dbReference>
<keyword evidence="8" id="KW-0520">NAD</keyword>
<evidence type="ECO:0000256" key="5">
    <source>
        <dbReference type="ARBA" id="ARBA00022723"/>
    </source>
</evidence>
<accession>A0ABN2TA29</accession>
<dbReference type="Gene3D" id="3.90.79.20">
    <property type="match status" value="1"/>
</dbReference>
<organism evidence="11 12">
    <name type="scientific">Brevibacterium samyangense</name>
    <dbReference type="NCBI Taxonomy" id="366888"/>
    <lineage>
        <taxon>Bacteria</taxon>
        <taxon>Bacillati</taxon>
        <taxon>Actinomycetota</taxon>
        <taxon>Actinomycetes</taxon>
        <taxon>Micrococcales</taxon>
        <taxon>Brevibacteriaceae</taxon>
        <taxon>Brevibacterium</taxon>
    </lineage>
</organism>
<dbReference type="PANTHER" id="PTHR42904:SF6">
    <property type="entry name" value="NAD-CAPPED RNA HYDROLASE NUDT12"/>
    <property type="match status" value="1"/>
</dbReference>
<evidence type="ECO:0000256" key="6">
    <source>
        <dbReference type="ARBA" id="ARBA00022801"/>
    </source>
</evidence>
<name>A0ABN2TA29_9MICO</name>
<sequence length="328" mass="35819">MIDLPLLQPASLARSASQRNHTDRGPDASLEVVLARPCTRVLLAHRGSLLVARGHLVRFAVDDSAGLTGTRIYLGKDAQDTDFIGIDLDDEARAEVDRRIAGDLDTDAEPQLEDPATGIDVSVPTWLNLRDVGLSLDDLDVGLACELVALGNWHRAHTHSPRNGLPTEVVAGGWVRREPTTGSEHFPRTDPAVIMAVVHTDPDGTERILLGNNALWPDHRFSLLAGFVEPGETLERAVIREVHEEVGVVCHSPKYLGSQPWPFPCSLMLGFVAEAESRDTDVDVEEISHARWFTREELRSELAAGTIWVPGTVSIAGQILEAWLGADR</sequence>
<proteinExistence type="inferred from homology"/>
<dbReference type="EC" id="3.6.1.22" evidence="4"/>
<dbReference type="InterPro" id="IPR020084">
    <property type="entry name" value="NUDIX_hydrolase_CS"/>
</dbReference>
<dbReference type="EMBL" id="BAAANO010000008">
    <property type="protein sequence ID" value="GAA2002395.1"/>
    <property type="molecule type" value="Genomic_DNA"/>
</dbReference>
<evidence type="ECO:0000256" key="8">
    <source>
        <dbReference type="ARBA" id="ARBA00023027"/>
    </source>
</evidence>
<feature type="domain" description="Nudix hydrolase" evidence="10">
    <location>
        <begin position="187"/>
        <end position="316"/>
    </location>
</feature>
<comment type="catalytic activity">
    <reaction evidence="9">
        <text>a 5'-end NAD(+)-phospho-ribonucleoside in mRNA + H2O = a 5'-end phospho-adenosine-phospho-ribonucleoside in mRNA + beta-nicotinamide D-ribonucleotide + 2 H(+)</text>
        <dbReference type="Rhea" id="RHEA:60876"/>
        <dbReference type="Rhea" id="RHEA-COMP:15698"/>
        <dbReference type="Rhea" id="RHEA-COMP:15719"/>
        <dbReference type="ChEBI" id="CHEBI:14649"/>
        <dbReference type="ChEBI" id="CHEBI:15377"/>
        <dbReference type="ChEBI" id="CHEBI:15378"/>
        <dbReference type="ChEBI" id="CHEBI:144029"/>
        <dbReference type="ChEBI" id="CHEBI:144051"/>
    </reaction>
    <physiologicalReaction direction="left-to-right" evidence="9">
        <dbReference type="Rhea" id="RHEA:60877"/>
    </physiologicalReaction>
</comment>
<evidence type="ECO:0000256" key="3">
    <source>
        <dbReference type="ARBA" id="ARBA00009595"/>
    </source>
</evidence>
<dbReference type="RefSeq" id="WP_344307338.1">
    <property type="nucleotide sequence ID" value="NZ_BAAANO010000008.1"/>
</dbReference>
<dbReference type="InterPro" id="IPR015797">
    <property type="entry name" value="NUDIX_hydrolase-like_dom_sf"/>
</dbReference>
<comment type="caution">
    <text evidence="11">The sequence shown here is derived from an EMBL/GenBank/DDBJ whole genome shotgun (WGS) entry which is preliminary data.</text>
</comment>
<dbReference type="InterPro" id="IPR000086">
    <property type="entry name" value="NUDIX_hydrolase_dom"/>
</dbReference>
<dbReference type="PANTHER" id="PTHR42904">
    <property type="entry name" value="NUDIX HYDROLASE, NUDC SUBFAMILY"/>
    <property type="match status" value="1"/>
</dbReference>
<evidence type="ECO:0000313" key="11">
    <source>
        <dbReference type="EMBL" id="GAA2002395.1"/>
    </source>
</evidence>
<dbReference type="PROSITE" id="PS51462">
    <property type="entry name" value="NUDIX"/>
    <property type="match status" value="1"/>
</dbReference>
<dbReference type="NCBIfam" id="NF001299">
    <property type="entry name" value="PRK00241.1"/>
    <property type="match status" value="1"/>
</dbReference>
<evidence type="ECO:0000259" key="10">
    <source>
        <dbReference type="PROSITE" id="PS51462"/>
    </source>
</evidence>
<dbReference type="Proteomes" id="UP001500755">
    <property type="component" value="Unassembled WGS sequence"/>
</dbReference>
<comment type="cofactor">
    <cofactor evidence="1">
        <name>Mg(2+)</name>
        <dbReference type="ChEBI" id="CHEBI:18420"/>
    </cofactor>
</comment>
<gene>
    <name evidence="11" type="primary">nudC</name>
    <name evidence="11" type="ORF">GCM10009755_08850</name>
</gene>
<dbReference type="CDD" id="cd03429">
    <property type="entry name" value="NUDIX_NADH_pyrophosphatase_Nudt13"/>
    <property type="match status" value="1"/>
</dbReference>
<protein>
    <recommendedName>
        <fullName evidence="4">NAD(+) diphosphatase</fullName>
        <ecNumber evidence="4">3.6.1.22</ecNumber>
    </recommendedName>
</protein>
<keyword evidence="7" id="KW-0460">Magnesium</keyword>
<keyword evidence="5" id="KW-0479">Metal-binding</keyword>
<keyword evidence="12" id="KW-1185">Reference proteome</keyword>
<dbReference type="SUPFAM" id="SSF55811">
    <property type="entry name" value="Nudix"/>
    <property type="match status" value="1"/>
</dbReference>
<dbReference type="Gene3D" id="3.90.79.10">
    <property type="entry name" value="Nucleoside Triphosphate Pyrophosphohydrolase"/>
    <property type="match status" value="1"/>
</dbReference>